<evidence type="ECO:0000256" key="1">
    <source>
        <dbReference type="SAM" id="Phobius"/>
    </source>
</evidence>
<feature type="transmembrane region" description="Helical" evidence="1">
    <location>
        <begin position="20"/>
        <end position="44"/>
    </location>
</feature>
<protein>
    <submittedName>
        <fullName evidence="2">Competence protein ComGF</fullName>
    </submittedName>
</protein>
<proteinExistence type="predicted"/>
<organism evidence="2 3">
    <name type="scientific">Prosthecobacter dejongeii</name>
    <dbReference type="NCBI Taxonomy" id="48465"/>
    <lineage>
        <taxon>Bacteria</taxon>
        <taxon>Pseudomonadati</taxon>
        <taxon>Verrucomicrobiota</taxon>
        <taxon>Verrucomicrobiia</taxon>
        <taxon>Verrucomicrobiales</taxon>
        <taxon>Verrucomicrobiaceae</taxon>
        <taxon>Prosthecobacter</taxon>
    </lineage>
</organism>
<dbReference type="AlphaFoldDB" id="A0A7W7YLP8"/>
<dbReference type="RefSeq" id="WP_184209101.1">
    <property type="nucleotide sequence ID" value="NZ_JACHIF010000005.1"/>
</dbReference>
<accession>A0A7W7YLP8</accession>
<keyword evidence="1" id="KW-0472">Membrane</keyword>
<reference evidence="2 3" key="1">
    <citation type="submission" date="2020-08" db="EMBL/GenBank/DDBJ databases">
        <title>Genomic Encyclopedia of Type Strains, Phase IV (KMG-IV): sequencing the most valuable type-strain genomes for metagenomic binning, comparative biology and taxonomic classification.</title>
        <authorList>
            <person name="Goeker M."/>
        </authorList>
    </citation>
    <scope>NUCLEOTIDE SEQUENCE [LARGE SCALE GENOMIC DNA]</scope>
    <source>
        <strain evidence="2 3">DSM 12251</strain>
    </source>
</reference>
<keyword evidence="1" id="KW-0812">Transmembrane</keyword>
<keyword evidence="3" id="KW-1185">Reference proteome</keyword>
<comment type="caution">
    <text evidence="2">The sequence shown here is derived from an EMBL/GenBank/DDBJ whole genome shotgun (WGS) entry which is preliminary data.</text>
</comment>
<keyword evidence="1" id="KW-1133">Transmembrane helix</keyword>
<gene>
    <name evidence="2" type="ORF">HNQ64_002617</name>
</gene>
<evidence type="ECO:0000313" key="2">
    <source>
        <dbReference type="EMBL" id="MBB5038354.1"/>
    </source>
</evidence>
<dbReference type="Proteomes" id="UP000534294">
    <property type="component" value="Unassembled WGS sequence"/>
</dbReference>
<dbReference type="EMBL" id="JACHIF010000005">
    <property type="protein sequence ID" value="MBB5038354.1"/>
    <property type="molecule type" value="Genomic_DNA"/>
</dbReference>
<sequence length="166" mass="18016">MMTPPLQNLTVSLQKSSMGFSLVECILSVAITVTSLLTVIGMLMGTLGVASDSKQETTTGVLIRQLAGEIKDMTPPAKPEDEPEPLIVLVDETMKILEHSRFNNSNVKESYNTGSQLASAASFARIDRVPDPENTLMDRIVIRVESPASAPAENRQVRKYAALCPK</sequence>
<evidence type="ECO:0000313" key="3">
    <source>
        <dbReference type="Proteomes" id="UP000534294"/>
    </source>
</evidence>
<name>A0A7W7YLP8_9BACT</name>